<reference evidence="2" key="2">
    <citation type="submission" date="2021-04" db="EMBL/GenBank/DDBJ databases">
        <authorList>
            <person name="Gilroy R."/>
        </authorList>
    </citation>
    <scope>NUCLEOTIDE SEQUENCE</scope>
    <source>
        <strain evidence="2">ChiGjej1B1-14440</strain>
    </source>
</reference>
<dbReference type="Proteomes" id="UP000886724">
    <property type="component" value="Unassembled WGS sequence"/>
</dbReference>
<dbReference type="PANTHER" id="PTHR34825:SF1">
    <property type="entry name" value="AAA-ATPASE-LIKE DOMAIN-CONTAINING PROTEIN"/>
    <property type="match status" value="1"/>
</dbReference>
<dbReference type="PANTHER" id="PTHR34825">
    <property type="entry name" value="CONSERVED PROTEIN, WITH A WEAK D-GALACTARATE DEHYDRATASE/ALTRONATE HYDROLASE DOMAIN"/>
    <property type="match status" value="1"/>
</dbReference>
<comment type="caution">
    <text evidence="2">The sequence shown here is derived from an EMBL/GenBank/DDBJ whole genome shotgun (WGS) entry which is preliminary data.</text>
</comment>
<proteinExistence type="predicted"/>
<name>A0A9D2BME4_9FIRM</name>
<evidence type="ECO:0000313" key="2">
    <source>
        <dbReference type="EMBL" id="HIX80534.1"/>
    </source>
</evidence>
<evidence type="ECO:0000313" key="3">
    <source>
        <dbReference type="Proteomes" id="UP000886724"/>
    </source>
</evidence>
<accession>A0A9D2BME4</accession>
<gene>
    <name evidence="2" type="ORF">H9980_00980</name>
</gene>
<dbReference type="AlphaFoldDB" id="A0A9D2BME4"/>
<evidence type="ECO:0000259" key="1">
    <source>
        <dbReference type="Pfam" id="PF09820"/>
    </source>
</evidence>
<reference evidence="2" key="1">
    <citation type="journal article" date="2021" name="PeerJ">
        <title>Extensive microbial diversity within the chicken gut microbiome revealed by metagenomics and culture.</title>
        <authorList>
            <person name="Gilroy R."/>
            <person name="Ravi A."/>
            <person name="Getino M."/>
            <person name="Pursley I."/>
            <person name="Horton D.L."/>
            <person name="Alikhan N.F."/>
            <person name="Baker D."/>
            <person name="Gharbi K."/>
            <person name="Hall N."/>
            <person name="Watson M."/>
            <person name="Adriaenssens E.M."/>
            <person name="Foster-Nyarko E."/>
            <person name="Jarju S."/>
            <person name="Secka A."/>
            <person name="Antonio M."/>
            <person name="Oren A."/>
            <person name="Chaudhuri R.R."/>
            <person name="La Ragione R."/>
            <person name="Hildebrand F."/>
            <person name="Pallen M.J."/>
        </authorList>
    </citation>
    <scope>NUCLEOTIDE SEQUENCE</scope>
    <source>
        <strain evidence="2">ChiGjej1B1-14440</strain>
    </source>
</reference>
<organism evidence="2 3">
    <name type="scientific">Candidatus Erysipelatoclostridium merdavium</name>
    <dbReference type="NCBI Taxonomy" id="2838566"/>
    <lineage>
        <taxon>Bacteria</taxon>
        <taxon>Bacillati</taxon>
        <taxon>Bacillota</taxon>
        <taxon>Erysipelotrichia</taxon>
        <taxon>Erysipelotrichales</taxon>
        <taxon>Erysipelotrichales incertae sedis</taxon>
    </lineage>
</organism>
<dbReference type="EMBL" id="DXET01000028">
    <property type="protein sequence ID" value="HIX80534.1"/>
    <property type="molecule type" value="Genomic_DNA"/>
</dbReference>
<dbReference type="Pfam" id="PF09820">
    <property type="entry name" value="AAA-ATPase_like"/>
    <property type="match status" value="1"/>
</dbReference>
<dbReference type="InterPro" id="IPR018631">
    <property type="entry name" value="AAA-ATPase-like_dom"/>
</dbReference>
<protein>
    <submittedName>
        <fullName evidence="2">AAA family ATPase</fullName>
    </submittedName>
</protein>
<feature type="domain" description="AAA-ATPase-like" evidence="1">
    <location>
        <begin position="7"/>
        <end position="209"/>
    </location>
</feature>
<sequence>MKKIRLNITDFKTIIDNDYYYVDKSLLIKDVLNEKVVFYIRPKGFGKSLNMSMLYYFFSINESNNSYLFEQLKISQDKKAKLHQNKYPVIALSFKDLTANNFDDMIIGYQNILKTWLKNNIANYKKEATLYNLTTENISIIDLSNSLSTISQYLKDYYHQNVIILIDDYDTPLYFSSFNHYNDKAEQFINNLIKHTTNNKAIFKAIFTGRTTLKYEYCYIYNYQNNTIFTPSKNIYFGFNEEEIKNLLQAYQLISKLPDIKKYFGGYYFSNQLLYHPAWVMTYLRNPKNYEINVIENDFWINDLLTTKSFLIETELNKLLSNRTITKKVNQNISFSNLTFHNNIYSYFIFNGLLTLDGSVNNYLTIQHLKLPNLTTKMQCLNIYYHWYQNYIISKREKFLYALFNHETNTIQEIFIKIMNISFVPHVYNIDYYQGLLELLLGPLMQKSSSQPTFVVYNRQTKYELKLASIYLTICNARDKFFNLINNDVINDANNLNYELLVYQNNCFFKEK</sequence>